<sequence>MMARWLCLCWVLAVNPVQAATLLLIIDDLGNNRALGERTLALPGPITVAVLPFTPYAKTFAQRAHFLGHGVMLHAPMANDTGAKLGPGALTETMTTTQLQQQLQDSLAAVPFATGVNNHMGSLLTRQPQAMQAVMQTLSGHGVFFVDSLTSADSVALQQALAQRLPALRRDVFLDHSTEHSAIERQFERAVELAQQRGHAVLIGHPYPESLDFLEQALPALAQRGVTLQSVDQFLRQRLWQRWPASSSHSRYQLQIR</sequence>
<dbReference type="InterPro" id="IPR006837">
    <property type="entry name" value="Divergent_DAC"/>
</dbReference>
<dbReference type="PANTHER" id="PTHR30105:SF2">
    <property type="entry name" value="DIVERGENT POLYSACCHARIDE DEACETYLASE SUPERFAMILY"/>
    <property type="match status" value="1"/>
</dbReference>
<evidence type="ECO:0000313" key="3">
    <source>
        <dbReference type="Proteomes" id="UP000202440"/>
    </source>
</evidence>
<evidence type="ECO:0000313" key="2">
    <source>
        <dbReference type="EMBL" id="ASP40679.1"/>
    </source>
</evidence>
<dbReference type="CDD" id="cd10936">
    <property type="entry name" value="CE4_DAC2"/>
    <property type="match status" value="1"/>
</dbReference>
<gene>
    <name evidence="2" type="ORF">CHH28_19285</name>
</gene>
<dbReference type="InterPro" id="IPR011330">
    <property type="entry name" value="Glyco_hydro/deAcase_b/a-brl"/>
</dbReference>
<dbReference type="GO" id="GO:0005975">
    <property type="term" value="P:carbohydrate metabolic process"/>
    <property type="evidence" value="ECO:0007669"/>
    <property type="project" value="InterPro"/>
</dbReference>
<dbReference type="RefSeq" id="WP_094061840.1">
    <property type="nucleotide sequence ID" value="NZ_CP022530.1"/>
</dbReference>
<organism evidence="2 3">
    <name type="scientific">Bacterioplanes sanyensis</name>
    <dbReference type="NCBI Taxonomy" id="1249553"/>
    <lineage>
        <taxon>Bacteria</taxon>
        <taxon>Pseudomonadati</taxon>
        <taxon>Pseudomonadota</taxon>
        <taxon>Gammaproteobacteria</taxon>
        <taxon>Oceanospirillales</taxon>
        <taxon>Oceanospirillaceae</taxon>
        <taxon>Bacterioplanes</taxon>
    </lineage>
</organism>
<keyword evidence="1" id="KW-0732">Signal</keyword>
<dbReference type="Pfam" id="PF04748">
    <property type="entry name" value="Polysacc_deac_2"/>
    <property type="match status" value="1"/>
</dbReference>
<dbReference type="OrthoDB" id="9784811at2"/>
<dbReference type="KEGG" id="bsan:CHH28_19285"/>
<proteinExistence type="predicted"/>
<accession>A0A222FPI1</accession>
<keyword evidence="3" id="KW-1185">Reference proteome</keyword>
<dbReference type="Proteomes" id="UP000202440">
    <property type="component" value="Chromosome"/>
</dbReference>
<dbReference type="EMBL" id="CP022530">
    <property type="protein sequence ID" value="ASP40679.1"/>
    <property type="molecule type" value="Genomic_DNA"/>
</dbReference>
<dbReference type="SUPFAM" id="SSF88713">
    <property type="entry name" value="Glycoside hydrolase/deacetylase"/>
    <property type="match status" value="1"/>
</dbReference>
<evidence type="ECO:0008006" key="4">
    <source>
        <dbReference type="Google" id="ProtNLM"/>
    </source>
</evidence>
<evidence type="ECO:0000256" key="1">
    <source>
        <dbReference type="SAM" id="SignalP"/>
    </source>
</evidence>
<protein>
    <recommendedName>
        <fullName evidence="4">Divergent polysaccharide deacetylase family protein</fullName>
    </recommendedName>
</protein>
<name>A0A222FPI1_9GAMM</name>
<dbReference type="PANTHER" id="PTHR30105">
    <property type="entry name" value="UNCHARACTERIZED YIBQ-RELATED"/>
    <property type="match status" value="1"/>
</dbReference>
<reference evidence="2 3" key="1">
    <citation type="submission" date="2017-07" db="EMBL/GenBank/DDBJ databases">
        <title>Annotated genome sequence of Bacterioplanes sanyensis isolated from Red Sea.</title>
        <authorList>
            <person name="Rehman Z.U."/>
        </authorList>
    </citation>
    <scope>NUCLEOTIDE SEQUENCE [LARGE SCALE GENOMIC DNA]</scope>
    <source>
        <strain evidence="2 3">NV9</strain>
    </source>
</reference>
<feature type="chain" id="PRO_5012126506" description="Divergent polysaccharide deacetylase family protein" evidence="1">
    <location>
        <begin position="20"/>
        <end position="257"/>
    </location>
</feature>
<feature type="signal peptide" evidence="1">
    <location>
        <begin position="1"/>
        <end position="19"/>
    </location>
</feature>
<dbReference type="AlphaFoldDB" id="A0A222FPI1"/>
<dbReference type="Gene3D" id="3.20.20.370">
    <property type="entry name" value="Glycoside hydrolase/deacetylase"/>
    <property type="match status" value="1"/>
</dbReference>